<proteinExistence type="predicted"/>
<protein>
    <submittedName>
        <fullName evidence="1">Adenosine deaminase</fullName>
    </submittedName>
</protein>
<dbReference type="AlphaFoldDB" id="K1SFN1"/>
<reference evidence="1" key="1">
    <citation type="journal article" date="2013" name="Environ. Microbiol.">
        <title>Microbiota from the distal guts of lean and obese adolescents exhibit partial functional redundancy besides clear differences in community structure.</title>
        <authorList>
            <person name="Ferrer M."/>
            <person name="Ruiz A."/>
            <person name="Lanza F."/>
            <person name="Haange S.B."/>
            <person name="Oberbach A."/>
            <person name="Till H."/>
            <person name="Bargiela R."/>
            <person name="Campoy C."/>
            <person name="Segura M.T."/>
            <person name="Richter M."/>
            <person name="von Bergen M."/>
            <person name="Seifert J."/>
            <person name="Suarez A."/>
        </authorList>
    </citation>
    <scope>NUCLEOTIDE SEQUENCE</scope>
</reference>
<gene>
    <name evidence="1" type="ORF">OBE_11088</name>
</gene>
<dbReference type="InterPro" id="IPR023299">
    <property type="entry name" value="ATPase_P-typ_cyto_dom_N"/>
</dbReference>
<dbReference type="SUPFAM" id="SSF81660">
    <property type="entry name" value="Metal cation-transporting ATPase, ATP-binding domain N"/>
    <property type="match status" value="1"/>
</dbReference>
<dbReference type="Gene3D" id="3.40.50.1000">
    <property type="entry name" value="HAD superfamily/HAD-like"/>
    <property type="match status" value="1"/>
</dbReference>
<dbReference type="InterPro" id="IPR023214">
    <property type="entry name" value="HAD_sf"/>
</dbReference>
<organism evidence="1">
    <name type="scientific">human gut metagenome</name>
    <dbReference type="NCBI Taxonomy" id="408170"/>
    <lineage>
        <taxon>unclassified sequences</taxon>
        <taxon>metagenomes</taxon>
        <taxon>organismal metagenomes</taxon>
    </lineage>
</organism>
<sequence length="85" mass="9988">MFIYRHKWRGSRTYRKLKNKAYETYEKYNKEGLRIVAVAQKNDIHGVETFGINDEKDMVLIGFVGFLDPPKESAKQAIEALKYMV</sequence>
<name>K1SFN1_9ZZZZ</name>
<evidence type="ECO:0000313" key="1">
    <source>
        <dbReference type="EMBL" id="EKC56388.1"/>
    </source>
</evidence>
<dbReference type="Pfam" id="PF13246">
    <property type="entry name" value="Cation_ATPase"/>
    <property type="match status" value="1"/>
</dbReference>
<dbReference type="Gene3D" id="3.40.1110.10">
    <property type="entry name" value="Calcium-transporting ATPase, cytoplasmic domain N"/>
    <property type="match status" value="1"/>
</dbReference>
<dbReference type="EMBL" id="AJWZ01007622">
    <property type="protein sequence ID" value="EKC56388.1"/>
    <property type="molecule type" value="Genomic_DNA"/>
</dbReference>
<accession>K1SFN1</accession>
<dbReference type="GO" id="GO:0000166">
    <property type="term" value="F:nucleotide binding"/>
    <property type="evidence" value="ECO:0007669"/>
    <property type="project" value="InterPro"/>
</dbReference>
<comment type="caution">
    <text evidence="1">The sequence shown here is derived from an EMBL/GenBank/DDBJ whole genome shotgun (WGS) entry which is preliminary data.</text>
</comment>